<reference evidence="3" key="1">
    <citation type="journal article" date="2019" name="Int. J. Syst. Evol. Microbiol.">
        <title>The Global Catalogue of Microorganisms (GCM) 10K type strain sequencing project: providing services to taxonomists for standard genome sequencing and annotation.</title>
        <authorList>
            <consortium name="The Broad Institute Genomics Platform"/>
            <consortium name="The Broad Institute Genome Sequencing Center for Infectious Disease"/>
            <person name="Wu L."/>
            <person name="Ma J."/>
        </authorList>
    </citation>
    <scope>NUCLEOTIDE SEQUENCE [LARGE SCALE GENOMIC DNA]</scope>
    <source>
        <strain evidence="3">JCM 14545</strain>
    </source>
</reference>
<gene>
    <name evidence="2" type="ORF">GCM10009754_50590</name>
</gene>
<evidence type="ECO:0000256" key="1">
    <source>
        <dbReference type="SAM" id="Phobius"/>
    </source>
</evidence>
<proteinExistence type="predicted"/>
<keyword evidence="3" id="KW-1185">Reference proteome</keyword>
<keyword evidence="1" id="KW-1133">Transmembrane helix</keyword>
<feature type="transmembrane region" description="Helical" evidence="1">
    <location>
        <begin position="130"/>
        <end position="148"/>
    </location>
</feature>
<evidence type="ECO:0000313" key="3">
    <source>
        <dbReference type="Proteomes" id="UP001501116"/>
    </source>
</evidence>
<protein>
    <submittedName>
        <fullName evidence="2">DUF998 domain-containing protein</fullName>
    </submittedName>
</protein>
<feature type="transmembrane region" description="Helical" evidence="1">
    <location>
        <begin position="60"/>
        <end position="80"/>
    </location>
</feature>
<feature type="transmembrane region" description="Helical" evidence="1">
    <location>
        <begin position="12"/>
        <end position="37"/>
    </location>
</feature>
<dbReference type="RefSeq" id="WP_344423684.1">
    <property type="nucleotide sequence ID" value="NZ_BAAANN010000021.1"/>
</dbReference>
<dbReference type="Proteomes" id="UP001501116">
    <property type="component" value="Unassembled WGS sequence"/>
</dbReference>
<feature type="transmembrane region" description="Helical" evidence="1">
    <location>
        <begin position="160"/>
        <end position="179"/>
    </location>
</feature>
<accession>A0ABP5CY79</accession>
<dbReference type="Pfam" id="PF06197">
    <property type="entry name" value="DUF998"/>
    <property type="match status" value="1"/>
</dbReference>
<dbReference type="EMBL" id="BAAANN010000021">
    <property type="protein sequence ID" value="GAA1970572.1"/>
    <property type="molecule type" value="Genomic_DNA"/>
</dbReference>
<organism evidence="2 3">
    <name type="scientific">Amycolatopsis minnesotensis</name>
    <dbReference type="NCBI Taxonomy" id="337894"/>
    <lineage>
        <taxon>Bacteria</taxon>
        <taxon>Bacillati</taxon>
        <taxon>Actinomycetota</taxon>
        <taxon>Actinomycetes</taxon>
        <taxon>Pseudonocardiales</taxon>
        <taxon>Pseudonocardiaceae</taxon>
        <taxon>Amycolatopsis</taxon>
    </lineage>
</organism>
<feature type="transmembrane region" description="Helical" evidence="1">
    <location>
        <begin position="92"/>
        <end position="110"/>
    </location>
</feature>
<name>A0ABP5CY79_9PSEU</name>
<feature type="transmembrane region" description="Helical" evidence="1">
    <location>
        <begin position="199"/>
        <end position="216"/>
    </location>
</feature>
<comment type="caution">
    <text evidence="2">The sequence shown here is derived from an EMBL/GenBank/DDBJ whole genome shotgun (WGS) entry which is preliminary data.</text>
</comment>
<keyword evidence="1" id="KW-0472">Membrane</keyword>
<evidence type="ECO:0000313" key="2">
    <source>
        <dbReference type="EMBL" id="GAA1970572.1"/>
    </source>
</evidence>
<sequence>MTTSPTNRRGPLALVFPSLGLSGLFAGAALVLLLQFVPPTNGISPIRRTISEYGLTSNKWVFDLAVLLVAFGSAAAFAGLIRQRLLPVRSMATALGGVWVASLLLIVAFPKRDWSVGPTAGSEVHRVASVVGFVALPLAVLFAARIVFVNAKAWRRISTGLALASLGWFGVILVGVGIMAAGGDPWWVIIPAGLVERGMALTGLFAVATLAVPLLTRPIPRLEPARAGHGGKIPN</sequence>
<keyword evidence="1" id="KW-0812">Transmembrane</keyword>
<dbReference type="InterPro" id="IPR009339">
    <property type="entry name" value="DUF998"/>
</dbReference>